<dbReference type="FunCoup" id="A0A6P7G5C4">
    <property type="interactions" value="6"/>
</dbReference>
<dbReference type="RefSeq" id="XP_028144249.1">
    <property type="nucleotide sequence ID" value="XM_028288448.1"/>
</dbReference>
<reference evidence="2" key="1">
    <citation type="submission" date="2025-08" db="UniProtKB">
        <authorList>
            <consortium name="RefSeq"/>
        </authorList>
    </citation>
    <scope>IDENTIFICATION</scope>
    <source>
        <tissue evidence="2">Whole insect</tissue>
    </source>
</reference>
<dbReference type="CDD" id="cd16021">
    <property type="entry name" value="ALP_like"/>
    <property type="match status" value="1"/>
</dbReference>
<dbReference type="PANTHER" id="PTHR10974:SF1">
    <property type="entry name" value="FI08016P-RELATED"/>
    <property type="match status" value="1"/>
</dbReference>
<keyword evidence="1" id="KW-0472">Membrane</keyword>
<evidence type="ECO:0000256" key="1">
    <source>
        <dbReference type="SAM" id="Phobius"/>
    </source>
</evidence>
<proteinExistence type="predicted"/>
<organism evidence="2">
    <name type="scientific">Diabrotica virgifera virgifera</name>
    <name type="common">western corn rootworm</name>
    <dbReference type="NCBI Taxonomy" id="50390"/>
    <lineage>
        <taxon>Eukaryota</taxon>
        <taxon>Metazoa</taxon>
        <taxon>Ecdysozoa</taxon>
        <taxon>Arthropoda</taxon>
        <taxon>Hexapoda</taxon>
        <taxon>Insecta</taxon>
        <taxon>Pterygota</taxon>
        <taxon>Neoptera</taxon>
        <taxon>Endopterygota</taxon>
        <taxon>Coleoptera</taxon>
        <taxon>Polyphaga</taxon>
        <taxon>Cucujiformia</taxon>
        <taxon>Chrysomeloidea</taxon>
        <taxon>Chrysomelidae</taxon>
        <taxon>Galerucinae</taxon>
        <taxon>Diabroticina</taxon>
        <taxon>Diabroticites</taxon>
        <taxon>Diabrotica</taxon>
    </lineage>
</organism>
<dbReference type="InterPro" id="IPR017850">
    <property type="entry name" value="Alkaline_phosphatase_core_sf"/>
</dbReference>
<feature type="transmembrane region" description="Helical" evidence="1">
    <location>
        <begin position="20"/>
        <end position="37"/>
    </location>
</feature>
<keyword evidence="1" id="KW-0812">Transmembrane</keyword>
<dbReference type="InParanoid" id="A0A6P7G5C4"/>
<name>A0A6P7G5C4_DIAVI</name>
<dbReference type="Gene3D" id="3.40.720.10">
    <property type="entry name" value="Alkaline Phosphatase, subunit A"/>
    <property type="match status" value="1"/>
</dbReference>
<protein>
    <submittedName>
        <fullName evidence="2">Uncharacterized protein LOC114337885 isoform X1</fullName>
    </submittedName>
</protein>
<dbReference type="InterPro" id="IPR004245">
    <property type="entry name" value="DUF229"/>
</dbReference>
<keyword evidence="1" id="KW-1133">Transmembrane helix</keyword>
<dbReference type="GO" id="GO:0005615">
    <property type="term" value="C:extracellular space"/>
    <property type="evidence" value="ECO:0007669"/>
    <property type="project" value="TreeGrafter"/>
</dbReference>
<dbReference type="SUPFAM" id="SSF53649">
    <property type="entry name" value="Alkaline phosphatase-like"/>
    <property type="match status" value="1"/>
</dbReference>
<gene>
    <name evidence="2" type="primary">LOC114337885</name>
</gene>
<sequence length="652" mass="75261">MFVYGKYTEKTIGKKVDFKCFIIFLMGITILVCVYQQDNIFSRTEIIENISGEELKLTAEATSNGGVFTINTPGCTIPYLHPYDKSILDYVEQPGKYVCNNGTPALFETDMESIKIIEKSLSFYHITNINDLKCCYKAFWREDPHTMADKKISYSNSCETFVNKTDIKEEFIKVTCNYKNRLIYTDVFASVPVKNFTDKVKEGQDKNGSPLNILLLGLDAISRLNFQRQMPKTLNYLRQLGAVEMLGYNKVDDNTFPNVIPALTGKLVKEIQKPKGCWPNKNNHFDDCPFIWKSYKQKGYVTAFDEDSSWMGIFNLLKYGFQKQPTDYSFNYFDREAIKLLGNTNVGTVAICQGARWIYKVHIDYLTQFVRTMEDNSLKYFGFFWENSISHDDLNLPRLADDDYYSMLKSFEEHDYLNNTILFVMSDHGIRTGKIRTTFQGMMEERLPLLFVYLPDWYKQRYHHEYSNLLQNSLRLTTPFDLHETLVHLLDIENSDTEDNSTDKARGISLLKQISEYRSCEDIGIVSHWCTCQKSVEVDIKNQTIKEVADFSVKYINKLLSAYSQCSKLQLNSIASARVMEHSKEILGNLQVSDYMLSFVTIPGNASFEATVRYSSQSKNYAIVGSISRLNLYGKQSACISDYELKLYCYCT</sequence>
<dbReference type="Pfam" id="PF02995">
    <property type="entry name" value="DUF229"/>
    <property type="match status" value="1"/>
</dbReference>
<evidence type="ECO:0000313" key="2">
    <source>
        <dbReference type="RefSeq" id="XP_028144249.1"/>
    </source>
</evidence>
<accession>A0A6P7G5C4</accession>
<dbReference type="AlphaFoldDB" id="A0A6P7G5C4"/>
<dbReference type="FunFam" id="3.40.720.10:FF:000017">
    <property type="entry name" value="Predicted protein"/>
    <property type="match status" value="1"/>
</dbReference>
<dbReference type="PANTHER" id="PTHR10974">
    <property type="entry name" value="FI08016P-RELATED"/>
    <property type="match status" value="1"/>
</dbReference>